<evidence type="ECO:0000256" key="4">
    <source>
        <dbReference type="ARBA" id="ARBA00023136"/>
    </source>
</evidence>
<evidence type="ECO:0000256" key="3">
    <source>
        <dbReference type="ARBA" id="ARBA00022989"/>
    </source>
</evidence>
<keyword evidence="5" id="KW-0186">Copper</keyword>
<reference evidence="6" key="2">
    <citation type="submission" date="2013-10" db="EMBL/GenBank/DDBJ databases">
        <authorList>
            <person name="Aslett M."/>
        </authorList>
    </citation>
    <scope>NUCLEOTIDE SEQUENCE [LARGE SCALE GENOMIC DNA]</scope>
    <source>
        <strain evidence="6">Houghton</strain>
    </source>
</reference>
<dbReference type="Proteomes" id="UP000030750">
    <property type="component" value="Unassembled WGS sequence"/>
</dbReference>
<evidence type="ECO:0000256" key="2">
    <source>
        <dbReference type="ARBA" id="ARBA00022692"/>
    </source>
</evidence>
<dbReference type="PANTHER" id="PTHR12483">
    <property type="entry name" value="SOLUTE CARRIER FAMILY 31 COPPER TRANSPORTERS"/>
    <property type="match status" value="1"/>
</dbReference>
<gene>
    <name evidence="6" type="ORF">EBH_0032250</name>
</gene>
<name>U6LJ99_9EIME</name>
<evidence type="ECO:0000256" key="5">
    <source>
        <dbReference type="RuleBase" id="RU367022"/>
    </source>
</evidence>
<dbReference type="OrthoDB" id="329282at2759"/>
<reference evidence="6" key="1">
    <citation type="submission" date="2013-10" db="EMBL/GenBank/DDBJ databases">
        <title>Genomic analysis of the causative agents of coccidiosis in chickens.</title>
        <authorList>
            <person name="Reid A.J."/>
            <person name="Blake D."/>
            <person name="Billington K."/>
            <person name="Browne H."/>
            <person name="Dunn M."/>
            <person name="Hung S."/>
            <person name="Kawahara F."/>
            <person name="Miranda-Saavedra D."/>
            <person name="Mourier T."/>
            <person name="Nagra H."/>
            <person name="Otto T.D."/>
            <person name="Rawlings N."/>
            <person name="Sanchez A."/>
            <person name="Sanders M."/>
            <person name="Subramaniam C."/>
            <person name="Tay Y."/>
            <person name="Dear P."/>
            <person name="Doerig C."/>
            <person name="Gruber A."/>
            <person name="Parkinson J."/>
            <person name="Shirley M."/>
            <person name="Wan K.L."/>
            <person name="Berriman M."/>
            <person name="Tomley F."/>
            <person name="Pain A."/>
        </authorList>
    </citation>
    <scope>NUCLEOTIDE SEQUENCE [LARGE SCALE GENOMIC DNA]</scope>
    <source>
        <strain evidence="6">Houghton</strain>
    </source>
</reference>
<evidence type="ECO:0000256" key="1">
    <source>
        <dbReference type="ARBA" id="ARBA00004141"/>
    </source>
</evidence>
<keyword evidence="4 5" id="KW-0472">Membrane</keyword>
<keyword evidence="5" id="KW-0187">Copper transport</keyword>
<keyword evidence="3 5" id="KW-1133">Transmembrane helix</keyword>
<comment type="similarity">
    <text evidence="5">Belongs to the copper transporter (Ctr) (TC 1.A.56) family. SLC31A subfamily.</text>
</comment>
<dbReference type="EMBL" id="HG712140">
    <property type="protein sequence ID" value="CDJ50261.1"/>
    <property type="molecule type" value="Genomic_DNA"/>
</dbReference>
<dbReference type="GO" id="GO:0005375">
    <property type="term" value="F:copper ion transmembrane transporter activity"/>
    <property type="evidence" value="ECO:0007669"/>
    <property type="project" value="UniProtKB-UniRule"/>
</dbReference>
<feature type="transmembrane region" description="Helical" evidence="5">
    <location>
        <begin position="132"/>
        <end position="165"/>
    </location>
</feature>
<keyword evidence="5" id="KW-0406">Ion transport</keyword>
<keyword evidence="5" id="KW-0813">Transport</keyword>
<evidence type="ECO:0000313" key="7">
    <source>
        <dbReference type="Proteomes" id="UP000030750"/>
    </source>
</evidence>
<keyword evidence="2 5" id="KW-0812">Transmembrane</keyword>
<dbReference type="VEuPathDB" id="ToxoDB:EBH_0032250"/>
<dbReference type="PANTHER" id="PTHR12483:SF27">
    <property type="entry name" value="COPPER TRANSPORT PROTEIN CTR1"/>
    <property type="match status" value="1"/>
</dbReference>
<dbReference type="GO" id="GO:0005886">
    <property type="term" value="C:plasma membrane"/>
    <property type="evidence" value="ECO:0007669"/>
    <property type="project" value="TreeGrafter"/>
</dbReference>
<dbReference type="InterPro" id="IPR007274">
    <property type="entry name" value="Cop_transporter"/>
</dbReference>
<dbReference type="Pfam" id="PF04145">
    <property type="entry name" value="Ctr"/>
    <property type="match status" value="1"/>
</dbReference>
<dbReference type="AlphaFoldDB" id="U6LJ99"/>
<sequence length="187" mass="20162">MEMQMTFYWGYDATILFPWWQTSTALEFYLSCLCVFALCLGSAKLKAICRALQHGKAHTRAPASPVAREVCTESSVETASGGSTELNRLPSVMTPTGDRACRGKPSLFQGEAFGSLVICELCSVGPFEPRQFLFCIAVAIDWGMMLVCMTFNAGLFCAVVVGIATGQMMNERGAPRGGDCCSISAHS</sequence>
<comment type="subcellular location">
    <subcellularLocation>
        <location evidence="1 5">Membrane</location>
        <topology evidence="1 5">Multi-pass membrane protein</topology>
    </subcellularLocation>
</comment>
<evidence type="ECO:0000313" key="6">
    <source>
        <dbReference type="EMBL" id="CDJ50261.1"/>
    </source>
</evidence>
<organism evidence="6 7">
    <name type="scientific">Eimeria brunetti</name>
    <dbReference type="NCBI Taxonomy" id="51314"/>
    <lineage>
        <taxon>Eukaryota</taxon>
        <taxon>Sar</taxon>
        <taxon>Alveolata</taxon>
        <taxon>Apicomplexa</taxon>
        <taxon>Conoidasida</taxon>
        <taxon>Coccidia</taxon>
        <taxon>Eucoccidiorida</taxon>
        <taxon>Eimeriorina</taxon>
        <taxon>Eimeriidae</taxon>
        <taxon>Eimeria</taxon>
    </lineage>
</organism>
<accession>U6LJ99</accession>
<protein>
    <recommendedName>
        <fullName evidence="5">Copper transport protein</fullName>
    </recommendedName>
</protein>
<keyword evidence="7" id="KW-1185">Reference proteome</keyword>
<proteinExistence type="inferred from homology"/>